<comment type="caution">
    <text evidence="3">The sequence shown here is derived from an EMBL/GenBank/DDBJ whole genome shotgun (WGS) entry which is preliminary data.</text>
</comment>
<sequence length="846" mass="96687">MMDNKETNAKVGKRYLPWQPKSISRVRQDIKSWNMALNMFNLELDPVTWRLQLLYREIRLDALASSQLSNRQNQVFSSDFELIKPNGDVDEEQTKALKSHPLYRFFTQVVQDSEWDGYSLVELSKKASGELVGELIPRYNVVPQTGKFYPDYTDLSKFTKYREMPEFGTWILEFNSRHEGLLNKIVAPVLLSRFAESCWSELCEIYGIPPRVMKTDTQNATALKRAEKMMRDMGSASWFIIDETEEFEFAKGVSTNGDVYKNLISHLRDKICLLISGGLIGQDTDNGSRSKDQVSFEMLWLLVQSDMARLEEAWNNTIIPALVKHGVLKGDLRFKFSESEDTAELWKFVQGLLPHYNIDPEWIKEKFGIEITGERQRQSFEETLSLALSQRGESGFFPQALPKDFGRADCGCLHTSKLSLPKDAPKTDSLIDQVAESKGNLKFSADTFEATANTLIKGFNKGLDGSKIKLSRSIPDRFSKPSTSKTLAIDIKYGIDSPHLLTSFELNMFRFSAGKTLAEVQALNQVFRDAPNFDIFKTNAKQIGDVWNDQWLKTEYDTAILVGESSSNYYSLMEDIEVFPYWRYVTIGDGAVRPEHAELDGLILPANDPLWQRIYPPNGWNCRCYVVAMTRDEIQGVDFAAQRQRVNQYFGSDTFDKAAQQGFGVNRALTGEVFTANQQYITGKNLTATNKQLNNLDASDYKMKPYDQAKTIAKSNKPVYEGTAQEYFDKLDTLNGKQTVYDYNKRALNVDPVNFQKHTTGSKESRVKLISAMEETLAKPDELWLHGKRNTSKLDDLVYLKYYQDKTMVVVGRQSANNIIELMTWFELTEKTKVIESYRRGISLKK</sequence>
<gene>
    <name evidence="3" type="ORF">MM236_19120</name>
</gene>
<protein>
    <submittedName>
        <fullName evidence="3">DUF935 family protein</fullName>
    </submittedName>
</protein>
<dbReference type="InterPro" id="IPR041110">
    <property type="entry name" value="PBECR2"/>
</dbReference>
<dbReference type="Pfam" id="PF04233">
    <property type="entry name" value="Phage_Mu_F"/>
    <property type="match status" value="1"/>
</dbReference>
<organism evidence="3 4">
    <name type="scientific">Belliella calami</name>
    <dbReference type="NCBI Taxonomy" id="2923436"/>
    <lineage>
        <taxon>Bacteria</taxon>
        <taxon>Pseudomonadati</taxon>
        <taxon>Bacteroidota</taxon>
        <taxon>Cytophagia</taxon>
        <taxon>Cytophagales</taxon>
        <taxon>Cyclobacteriaceae</taxon>
        <taxon>Belliella</taxon>
    </lineage>
</organism>
<evidence type="ECO:0000259" key="1">
    <source>
        <dbReference type="Pfam" id="PF04233"/>
    </source>
</evidence>
<dbReference type="RefSeq" id="WP_241276608.1">
    <property type="nucleotide sequence ID" value="NZ_JAKZGS010000028.1"/>
</dbReference>
<evidence type="ECO:0000313" key="3">
    <source>
        <dbReference type="EMBL" id="MCH7400115.1"/>
    </source>
</evidence>
<feature type="domain" description="Phage-Barnase-EndoU-ColicinE5/D-RelE like nuclease 2" evidence="2">
    <location>
        <begin position="733"/>
        <end position="842"/>
    </location>
</feature>
<accession>A0ABS9UU13</accession>
<reference evidence="3" key="1">
    <citation type="submission" date="2022-03" db="EMBL/GenBank/DDBJ databases">
        <title>De novo assembled genomes of Belliella spp. (Cyclobacteriaceae) strains.</title>
        <authorList>
            <person name="Szabo A."/>
            <person name="Korponai K."/>
            <person name="Felfoldi T."/>
        </authorList>
    </citation>
    <scope>NUCLEOTIDE SEQUENCE</scope>
    <source>
        <strain evidence="3">DSM 107340</strain>
    </source>
</reference>
<dbReference type="EMBL" id="JAKZGS010000028">
    <property type="protein sequence ID" value="MCH7400115.1"/>
    <property type="molecule type" value="Genomic_DNA"/>
</dbReference>
<dbReference type="Proteomes" id="UP001165488">
    <property type="component" value="Unassembled WGS sequence"/>
</dbReference>
<evidence type="ECO:0000259" key="2">
    <source>
        <dbReference type="Pfam" id="PF18810"/>
    </source>
</evidence>
<proteinExistence type="predicted"/>
<dbReference type="Pfam" id="PF18810">
    <property type="entry name" value="PBECR2"/>
    <property type="match status" value="1"/>
</dbReference>
<name>A0ABS9UU13_9BACT</name>
<feature type="domain" description="Phage head morphogenesis" evidence="1">
    <location>
        <begin position="548"/>
        <end position="626"/>
    </location>
</feature>
<dbReference type="InterPro" id="IPR006528">
    <property type="entry name" value="Phage_head_morphogenesis_dom"/>
</dbReference>
<dbReference type="Pfam" id="PF06074">
    <property type="entry name" value="Portal_Mu"/>
    <property type="match status" value="1"/>
</dbReference>
<evidence type="ECO:0000313" key="4">
    <source>
        <dbReference type="Proteomes" id="UP001165488"/>
    </source>
</evidence>
<keyword evidence="4" id="KW-1185">Reference proteome</keyword>
<dbReference type="InterPro" id="IPR009279">
    <property type="entry name" value="Portal_Mu"/>
</dbReference>